<feature type="transmembrane region" description="Helical" evidence="8">
    <location>
        <begin position="131"/>
        <end position="149"/>
    </location>
</feature>
<keyword evidence="11" id="KW-1185">Reference proteome</keyword>
<keyword evidence="6 8" id="KW-0472">Membrane</keyword>
<dbReference type="GO" id="GO:0006351">
    <property type="term" value="P:DNA-templated transcription"/>
    <property type="evidence" value="ECO:0007669"/>
    <property type="project" value="InterPro"/>
</dbReference>
<reference evidence="10" key="1">
    <citation type="submission" date="2021-12" db="EMBL/GenBank/DDBJ databases">
        <title>Curvularia clavata genome.</title>
        <authorList>
            <person name="Cao Y."/>
        </authorList>
    </citation>
    <scope>NUCLEOTIDE SEQUENCE</scope>
    <source>
        <strain evidence="10">Yc1106</strain>
    </source>
</reference>
<gene>
    <name evidence="10" type="ORF">yc1106_09338</name>
</gene>
<feature type="transmembrane region" description="Helical" evidence="8">
    <location>
        <begin position="396"/>
        <end position="420"/>
    </location>
</feature>
<dbReference type="InterPro" id="IPR005829">
    <property type="entry name" value="Sugar_transporter_CS"/>
</dbReference>
<dbReference type="PANTHER" id="PTHR48022">
    <property type="entry name" value="PLASTIDIC GLUCOSE TRANSPORTER 4"/>
    <property type="match status" value="1"/>
</dbReference>
<dbReference type="PRINTS" id="PR00171">
    <property type="entry name" value="SUGRTRNSPORT"/>
</dbReference>
<dbReference type="GO" id="GO:0016020">
    <property type="term" value="C:membrane"/>
    <property type="evidence" value="ECO:0007669"/>
    <property type="project" value="UniProtKB-SubCell"/>
</dbReference>
<keyword evidence="3" id="KW-0813">Transport</keyword>
<keyword evidence="7" id="KW-0539">Nucleus</keyword>
<dbReference type="Gene3D" id="1.20.1250.20">
    <property type="entry name" value="MFS general substrate transporter like domains"/>
    <property type="match status" value="1"/>
</dbReference>
<dbReference type="Pfam" id="PF04082">
    <property type="entry name" value="Fungal_trans"/>
    <property type="match status" value="1"/>
</dbReference>
<comment type="similarity">
    <text evidence="2">Belongs to the major facilitator superfamily. Sugar transporter (TC 2.A.1.1) family.</text>
</comment>
<comment type="subcellular location">
    <subcellularLocation>
        <location evidence="1">Membrane</location>
        <topology evidence="1">Multi-pass membrane protein</topology>
    </subcellularLocation>
</comment>
<feature type="transmembrane region" description="Helical" evidence="8">
    <location>
        <begin position="70"/>
        <end position="93"/>
    </location>
</feature>
<evidence type="ECO:0000256" key="7">
    <source>
        <dbReference type="ARBA" id="ARBA00023242"/>
    </source>
</evidence>
<dbReference type="VEuPathDB" id="FungiDB:yc1106_09338"/>
<dbReference type="SUPFAM" id="SSF103473">
    <property type="entry name" value="MFS general substrate transporter"/>
    <property type="match status" value="1"/>
</dbReference>
<protein>
    <recommendedName>
        <fullName evidence="9">Major facilitator superfamily (MFS) profile domain-containing protein</fullName>
    </recommendedName>
</protein>
<evidence type="ECO:0000313" key="10">
    <source>
        <dbReference type="EMBL" id="USP82064.1"/>
    </source>
</evidence>
<evidence type="ECO:0000256" key="2">
    <source>
        <dbReference type="ARBA" id="ARBA00010992"/>
    </source>
</evidence>
<evidence type="ECO:0000313" key="11">
    <source>
        <dbReference type="Proteomes" id="UP001056012"/>
    </source>
</evidence>
<keyword evidence="5 8" id="KW-1133">Transmembrane helix</keyword>
<feature type="transmembrane region" description="Helical" evidence="8">
    <location>
        <begin position="640"/>
        <end position="658"/>
    </location>
</feature>
<feature type="transmembrane region" description="Helical" evidence="8">
    <location>
        <begin position="21"/>
        <end position="39"/>
    </location>
</feature>
<evidence type="ECO:0000256" key="8">
    <source>
        <dbReference type="SAM" id="Phobius"/>
    </source>
</evidence>
<keyword evidence="4 8" id="KW-0812">Transmembrane</keyword>
<dbReference type="InterPro" id="IPR007219">
    <property type="entry name" value="XnlR_reg_dom"/>
</dbReference>
<dbReference type="AlphaFoldDB" id="A0A9Q8ZG63"/>
<proteinExistence type="inferred from homology"/>
<feature type="transmembrane region" description="Helical" evidence="8">
    <location>
        <begin position="356"/>
        <end position="376"/>
    </location>
</feature>
<dbReference type="GO" id="GO:0005351">
    <property type="term" value="F:carbohydrate:proton symporter activity"/>
    <property type="evidence" value="ECO:0007669"/>
    <property type="project" value="TreeGrafter"/>
</dbReference>
<feature type="transmembrane region" description="Helical" evidence="8">
    <location>
        <begin position="193"/>
        <end position="214"/>
    </location>
</feature>
<dbReference type="Pfam" id="PF00083">
    <property type="entry name" value="Sugar_tr"/>
    <property type="match status" value="1"/>
</dbReference>
<feature type="transmembrane region" description="Helical" evidence="8">
    <location>
        <begin position="287"/>
        <end position="305"/>
    </location>
</feature>
<dbReference type="PANTHER" id="PTHR48022:SF59">
    <property type="entry name" value="MAJOR FACILITATOR SUPERFAMILY (MFS) PROFILE DOMAIN-CONTAINING PROTEIN"/>
    <property type="match status" value="1"/>
</dbReference>
<dbReference type="InterPro" id="IPR005828">
    <property type="entry name" value="MFS_sugar_transport-like"/>
</dbReference>
<name>A0A9Q8ZG63_CURCL</name>
<dbReference type="InterPro" id="IPR020846">
    <property type="entry name" value="MFS_dom"/>
</dbReference>
<dbReference type="InterPro" id="IPR036259">
    <property type="entry name" value="MFS_trans_sf"/>
</dbReference>
<dbReference type="OrthoDB" id="1621678at2759"/>
<dbReference type="PROSITE" id="PS50850">
    <property type="entry name" value="MFS"/>
    <property type="match status" value="1"/>
</dbReference>
<dbReference type="InterPro" id="IPR050360">
    <property type="entry name" value="MFS_Sugar_Transporters"/>
</dbReference>
<feature type="transmembrane region" description="Helical" evidence="8">
    <location>
        <begin position="325"/>
        <end position="349"/>
    </location>
</feature>
<dbReference type="CDD" id="cd12148">
    <property type="entry name" value="fungal_TF_MHR"/>
    <property type="match status" value="1"/>
</dbReference>
<dbReference type="GO" id="GO:0008270">
    <property type="term" value="F:zinc ion binding"/>
    <property type="evidence" value="ECO:0007669"/>
    <property type="project" value="InterPro"/>
</dbReference>
<dbReference type="PROSITE" id="PS00217">
    <property type="entry name" value="SUGAR_TRANSPORT_2"/>
    <property type="match status" value="1"/>
</dbReference>
<dbReference type="EMBL" id="CP089280">
    <property type="protein sequence ID" value="USP82064.1"/>
    <property type="molecule type" value="Genomic_DNA"/>
</dbReference>
<dbReference type="InterPro" id="IPR003663">
    <property type="entry name" value="Sugar/inositol_transpt"/>
</dbReference>
<dbReference type="PROSITE" id="PS00216">
    <property type="entry name" value="SUGAR_TRANSPORT_1"/>
    <property type="match status" value="1"/>
</dbReference>
<feature type="domain" description="Major facilitator superfamily (MFS) profile" evidence="9">
    <location>
        <begin position="29"/>
        <end position="487"/>
    </location>
</feature>
<evidence type="ECO:0000259" key="9">
    <source>
        <dbReference type="PROSITE" id="PS50850"/>
    </source>
</evidence>
<feature type="transmembrane region" description="Helical" evidence="8">
    <location>
        <begin position="464"/>
        <end position="483"/>
    </location>
</feature>
<evidence type="ECO:0000256" key="5">
    <source>
        <dbReference type="ARBA" id="ARBA00022989"/>
    </source>
</evidence>
<sequence>MAKSSLLKDTVKAIKACPPEIFNFWLFFCTAVWSFSGVAKGFDEGNIASIVVQKVFKTDFNVAHESDAHYARWIVSIATAGAVFGCLACINLVQLWGRKYTMLVFTVIYIAGILGQTFSNGNLSALYATRFISGIGIGTTTVLPSIYLTEIAPRSIRGLITLQYACCQQLGVVFGFFFNYGITKYHAGTRLQWQLPTALQLIPAVIWGIGIAFTPESPRFLLSKNKPTEALQVLCRFRNLPEDHPYILEEFNGIERQLNIEIEAVSGATVWDLFKETFTVTEYRRRFVLMFLCHMFGQWSGANAITQYSPSIFGYLGIQGEESRFLATGLYGIVKFVSVLIFSIFVIDFIGRRRSLMLGITLQILTLTFVGAYLGVTNGMSAAQIEASASATAASKASIVAIFIHAVAWSIGWFSIPYLVSAEVFPVRIRSLNVSILMAFHWAFYFGCSRAMPSLLAATDRFGAFAFFASICCASLVYVFFALPETAGRSLESLDKLFQRPWYTVRRVAYPTADDLADGGAPSTDGKLGDMVDEEKHGECSREVPTCHQCRTAAVRCVKRGFGSATSPSEIVNEVGIEALRRRVQNMRSRLQNGGCEDSPAVETTPLSSVASADRVAQDDMAYLSLSAMAERTDRLPSPIGGLSFLTFLFAATGVSGANPTLPLGRNMAISGPLAELRQNHSLSVDLGGTDMRAAFELYVNMLQTMFPFIARNELFEQYDTVVHASEVSNCPEKHVLVYIGTATGILLGAHYTYKEMYSTELAVNAIGLMPQVLDRSRPLSVVHCLAALTIYSLYTSLGGSTWHLLGLALTRCVSAGMHTSRLSDPHSESEEQCQGNQTLWTLYVLDTCVIQALGEWLPLTLCRIVSATLDRPFGLDRKDILVSVPSSPSSRNAGGDNEDINLRYMVQYAQMLRSIRSDEDREAGILCHFINIRHWKESIPRSDSPTNLYHIALSARAYVELLKQPSWLGDPDRTSIVDEAFEDFSNYLNAVEEKLVSSDGSVASIDALLLFSIGVIIAGTTQGRPDNVPKLAKVSNALTLLSLRYSAMISLRDIILELQQCVLPAHSRDRLRMLVATSDIVISEQLQLLMFDHSSNQATLGQPVWR</sequence>
<organism evidence="10 11">
    <name type="scientific">Curvularia clavata</name>
    <dbReference type="NCBI Taxonomy" id="95742"/>
    <lineage>
        <taxon>Eukaryota</taxon>
        <taxon>Fungi</taxon>
        <taxon>Dikarya</taxon>
        <taxon>Ascomycota</taxon>
        <taxon>Pezizomycotina</taxon>
        <taxon>Dothideomycetes</taxon>
        <taxon>Pleosporomycetidae</taxon>
        <taxon>Pleosporales</taxon>
        <taxon>Pleosporineae</taxon>
        <taxon>Pleosporaceae</taxon>
        <taxon>Curvularia</taxon>
    </lineage>
</organism>
<evidence type="ECO:0000256" key="3">
    <source>
        <dbReference type="ARBA" id="ARBA00022448"/>
    </source>
</evidence>
<dbReference type="GO" id="GO:0003677">
    <property type="term" value="F:DNA binding"/>
    <property type="evidence" value="ECO:0007669"/>
    <property type="project" value="InterPro"/>
</dbReference>
<evidence type="ECO:0000256" key="1">
    <source>
        <dbReference type="ARBA" id="ARBA00004141"/>
    </source>
</evidence>
<feature type="transmembrane region" description="Helical" evidence="8">
    <location>
        <begin position="432"/>
        <end position="452"/>
    </location>
</feature>
<feature type="transmembrane region" description="Helical" evidence="8">
    <location>
        <begin position="100"/>
        <end position="119"/>
    </location>
</feature>
<dbReference type="Proteomes" id="UP001056012">
    <property type="component" value="Chromosome 7"/>
</dbReference>
<accession>A0A9Q8ZG63</accession>
<dbReference type="NCBIfam" id="TIGR00879">
    <property type="entry name" value="SP"/>
    <property type="match status" value="1"/>
</dbReference>
<dbReference type="FunFam" id="1.20.1250.20:FF:000313">
    <property type="entry name" value="MFS quinate transporter"/>
    <property type="match status" value="1"/>
</dbReference>
<evidence type="ECO:0000256" key="4">
    <source>
        <dbReference type="ARBA" id="ARBA00022692"/>
    </source>
</evidence>
<feature type="transmembrane region" description="Helical" evidence="8">
    <location>
        <begin position="161"/>
        <end position="181"/>
    </location>
</feature>
<evidence type="ECO:0000256" key="6">
    <source>
        <dbReference type="ARBA" id="ARBA00023136"/>
    </source>
</evidence>